<dbReference type="PANTHER" id="PTHR12521">
    <property type="entry name" value="PROTEIN C6ORF130"/>
    <property type="match status" value="1"/>
</dbReference>
<dbReference type="InterPro" id="IPR043472">
    <property type="entry name" value="Macro_dom-like"/>
</dbReference>
<sequence length="192" mass="21431">MSMSHIVSAKKSKKFKPWNESDEEDSEGAMAAATSKTSQKGAEPEKAKKKGFVFSEVKGDLFKCPQTDALAHCISEDCKMGKGIAKEFKKRFGGVDELISQGIKTGGCGVLERDGRYVYYMVTKEIYSKRPTYKSLESSLEVMKKHCRAHNVSGLSMPRIGCGLDGLEWKRVSQMLRDLFKDTDITISVYSF</sequence>
<organism evidence="3 4">
    <name type="scientific">Saccoglossus kowalevskii</name>
    <name type="common">Acorn worm</name>
    <dbReference type="NCBI Taxonomy" id="10224"/>
    <lineage>
        <taxon>Eukaryota</taxon>
        <taxon>Metazoa</taxon>
        <taxon>Hemichordata</taxon>
        <taxon>Enteropneusta</taxon>
        <taxon>Harrimaniidae</taxon>
        <taxon>Saccoglossus</taxon>
    </lineage>
</organism>
<keyword evidence="3" id="KW-1185">Reference proteome</keyword>
<dbReference type="InterPro" id="IPR050892">
    <property type="entry name" value="ADP-ribose_metab_enzymes"/>
</dbReference>
<dbReference type="InterPro" id="IPR002589">
    <property type="entry name" value="Macro_dom"/>
</dbReference>
<dbReference type="Pfam" id="PF01661">
    <property type="entry name" value="Macro"/>
    <property type="match status" value="1"/>
</dbReference>
<dbReference type="Proteomes" id="UP000694865">
    <property type="component" value="Unplaced"/>
</dbReference>
<dbReference type="SUPFAM" id="SSF52949">
    <property type="entry name" value="Macro domain-like"/>
    <property type="match status" value="1"/>
</dbReference>
<feature type="domain" description="Macro" evidence="2">
    <location>
        <begin position="41"/>
        <end position="192"/>
    </location>
</feature>
<dbReference type="SMART" id="SM00506">
    <property type="entry name" value="A1pp"/>
    <property type="match status" value="1"/>
</dbReference>
<dbReference type="GeneID" id="100371153"/>
<protein>
    <submittedName>
        <fullName evidence="4">O-acetyl-ADP-ribose deacetylase 1-like</fullName>
    </submittedName>
</protein>
<feature type="region of interest" description="Disordered" evidence="1">
    <location>
        <begin position="1"/>
        <end position="45"/>
    </location>
</feature>
<evidence type="ECO:0000259" key="2">
    <source>
        <dbReference type="PROSITE" id="PS51154"/>
    </source>
</evidence>
<gene>
    <name evidence="4" type="primary">LOC100371153</name>
</gene>
<dbReference type="CDD" id="cd02901">
    <property type="entry name" value="Macro_Poa1p-like"/>
    <property type="match status" value="1"/>
</dbReference>
<dbReference type="RefSeq" id="XP_002734397.1">
    <property type="nucleotide sequence ID" value="XM_002734351.2"/>
</dbReference>
<reference evidence="4" key="1">
    <citation type="submission" date="2025-08" db="UniProtKB">
        <authorList>
            <consortium name="RefSeq"/>
        </authorList>
    </citation>
    <scope>IDENTIFICATION</scope>
    <source>
        <tissue evidence="4">Testes</tissue>
    </source>
</reference>
<proteinExistence type="predicted"/>
<dbReference type="PROSITE" id="PS51154">
    <property type="entry name" value="MACRO"/>
    <property type="match status" value="1"/>
</dbReference>
<dbReference type="PANTHER" id="PTHR12521:SF0">
    <property type="entry name" value="ADP-RIBOSE GLYCOHYDROLASE OARD1"/>
    <property type="match status" value="1"/>
</dbReference>
<name>A0ABM0GPE4_SACKO</name>
<evidence type="ECO:0000313" key="4">
    <source>
        <dbReference type="RefSeq" id="XP_002734397.1"/>
    </source>
</evidence>
<evidence type="ECO:0000256" key="1">
    <source>
        <dbReference type="SAM" id="MobiDB-lite"/>
    </source>
</evidence>
<dbReference type="Gene3D" id="3.40.220.10">
    <property type="entry name" value="Leucine Aminopeptidase, subunit E, domain 1"/>
    <property type="match status" value="1"/>
</dbReference>
<accession>A0ABM0GPE4</accession>
<evidence type="ECO:0000313" key="3">
    <source>
        <dbReference type="Proteomes" id="UP000694865"/>
    </source>
</evidence>